<dbReference type="Pfam" id="PF03795">
    <property type="entry name" value="YCII"/>
    <property type="match status" value="1"/>
</dbReference>
<evidence type="ECO:0000259" key="2">
    <source>
        <dbReference type="Pfam" id="PF03795"/>
    </source>
</evidence>
<dbReference type="InterPro" id="IPR011008">
    <property type="entry name" value="Dimeric_a/b-barrel"/>
</dbReference>
<dbReference type="InterPro" id="IPR005545">
    <property type="entry name" value="YCII"/>
</dbReference>
<evidence type="ECO:0000313" key="3">
    <source>
        <dbReference type="EMBL" id="CAB3757688.1"/>
    </source>
</evidence>
<sequence>MRVMVIVKATAISESGAMPDTELLAAMGQYNEALVKAGVMLAGEGLHPSSRGKRVHFSGKDRTVIDGPFAETKELIAGYWLWEVKSMDEAVEWVKRCPNPMPVESDIEIRQIFSPEDFGAALTPELQQQEAKLRTEIDARQKS</sequence>
<dbReference type="Proteomes" id="UP000494135">
    <property type="component" value="Unassembled WGS sequence"/>
</dbReference>
<organism evidence="4 5">
    <name type="scientific">Burkholderia puraquae</name>
    <dbReference type="NCBI Taxonomy" id="1904757"/>
    <lineage>
        <taxon>Bacteria</taxon>
        <taxon>Pseudomonadati</taxon>
        <taxon>Pseudomonadota</taxon>
        <taxon>Betaproteobacteria</taxon>
        <taxon>Burkholderiales</taxon>
        <taxon>Burkholderiaceae</taxon>
        <taxon>Burkholderia</taxon>
        <taxon>Burkholderia cepacia complex</taxon>
    </lineage>
</organism>
<evidence type="ECO:0000313" key="5">
    <source>
        <dbReference type="Proteomes" id="UP000193146"/>
    </source>
</evidence>
<dbReference type="PANTHER" id="PTHR35174">
    <property type="entry name" value="BLL7171 PROTEIN-RELATED"/>
    <property type="match status" value="1"/>
</dbReference>
<gene>
    <name evidence="4" type="ORF">B7G54_09230</name>
    <name evidence="3" type="ORF">LMG29660_03276</name>
</gene>
<dbReference type="EMBL" id="CADIKG010000006">
    <property type="protein sequence ID" value="CAB3757688.1"/>
    <property type="molecule type" value="Genomic_DNA"/>
</dbReference>
<reference evidence="4 5" key="1">
    <citation type="submission" date="2017-04" db="EMBL/GenBank/DDBJ databases">
        <title>Burkholderia puraquae sp. nov., a novel Burkholderia cepacia complex species from hospital setting samples.</title>
        <authorList>
            <person name="Martina P."/>
            <person name="Leguizamon M."/>
            <person name="Prieto C."/>
            <person name="Sousa S."/>
            <person name="Montanaro P."/>
            <person name="Draghi W."/>
            <person name="Staembler M."/>
            <person name="Bettiol M."/>
            <person name="Figoli C."/>
            <person name="Palau J."/>
            <person name="Alvarez F."/>
            <person name="Benetti S."/>
            <person name="Anchat E."/>
            <person name="Vescina C."/>
            <person name="Ferreras J."/>
            <person name="Lasch P."/>
            <person name="Lagares A."/>
            <person name="Zorreguieta A."/>
            <person name="Yantorno O."/>
            <person name="Bosch A."/>
        </authorList>
    </citation>
    <scope>NUCLEOTIDE SEQUENCE [LARGE SCALE GENOMIC DNA]</scope>
    <source>
        <strain evidence="4 5">CAMPA 1040</strain>
    </source>
</reference>
<dbReference type="PANTHER" id="PTHR35174:SF4">
    <property type="entry name" value="BLL7163 PROTEIN"/>
    <property type="match status" value="1"/>
</dbReference>
<evidence type="ECO:0000313" key="4">
    <source>
        <dbReference type="EMBL" id="ORT87661.1"/>
    </source>
</evidence>
<dbReference type="Proteomes" id="UP000193146">
    <property type="component" value="Unassembled WGS sequence"/>
</dbReference>
<keyword evidence="5" id="KW-1185">Reference proteome</keyword>
<dbReference type="OrthoDB" id="9807535at2"/>
<dbReference type="EMBL" id="NBYX01000003">
    <property type="protein sequence ID" value="ORT87661.1"/>
    <property type="molecule type" value="Genomic_DNA"/>
</dbReference>
<dbReference type="RefSeq" id="WP_085038802.1">
    <property type="nucleotide sequence ID" value="NZ_CADIKG010000006.1"/>
</dbReference>
<feature type="domain" description="YCII-related" evidence="2">
    <location>
        <begin position="1"/>
        <end position="101"/>
    </location>
</feature>
<comment type="similarity">
    <text evidence="1">Belongs to the YciI family.</text>
</comment>
<dbReference type="AlphaFoldDB" id="A0A1X1PLG2"/>
<reference evidence="3 6" key="2">
    <citation type="submission" date="2020-04" db="EMBL/GenBank/DDBJ databases">
        <authorList>
            <person name="De Canck E."/>
        </authorList>
    </citation>
    <scope>NUCLEOTIDE SEQUENCE [LARGE SCALE GENOMIC DNA]</scope>
    <source>
        <strain evidence="3 6">LMG 29660</strain>
    </source>
</reference>
<dbReference type="SUPFAM" id="SSF54909">
    <property type="entry name" value="Dimeric alpha+beta barrel"/>
    <property type="match status" value="1"/>
</dbReference>
<proteinExistence type="inferred from homology"/>
<accession>A0A1X1PLG2</accession>
<evidence type="ECO:0000313" key="6">
    <source>
        <dbReference type="Proteomes" id="UP000494135"/>
    </source>
</evidence>
<protein>
    <submittedName>
        <fullName evidence="4">Dehydrogenase</fullName>
    </submittedName>
</protein>
<name>A0A1X1PLG2_9BURK</name>
<evidence type="ECO:0000256" key="1">
    <source>
        <dbReference type="ARBA" id="ARBA00007689"/>
    </source>
</evidence>
<dbReference type="Gene3D" id="3.30.70.1060">
    <property type="entry name" value="Dimeric alpha+beta barrel"/>
    <property type="match status" value="1"/>
</dbReference>